<dbReference type="PRINTS" id="PR00111">
    <property type="entry name" value="ABHYDROLASE"/>
</dbReference>
<organism evidence="3 4">
    <name type="scientific">Mesobacillus maritimus</name>
    <dbReference type="NCBI Taxonomy" id="1643336"/>
    <lineage>
        <taxon>Bacteria</taxon>
        <taxon>Bacillati</taxon>
        <taxon>Bacillota</taxon>
        <taxon>Bacilli</taxon>
        <taxon>Bacillales</taxon>
        <taxon>Bacillaceae</taxon>
        <taxon>Mesobacillus</taxon>
    </lineage>
</organism>
<dbReference type="InterPro" id="IPR000073">
    <property type="entry name" value="AB_hydrolase_1"/>
</dbReference>
<dbReference type="PANTHER" id="PTHR43798:SF31">
    <property type="entry name" value="AB HYDROLASE SUPERFAMILY PROTEIN YCLE"/>
    <property type="match status" value="1"/>
</dbReference>
<dbReference type="SUPFAM" id="SSF53474">
    <property type="entry name" value="alpha/beta-Hydrolases"/>
    <property type="match status" value="1"/>
</dbReference>
<reference evidence="3 4" key="1">
    <citation type="submission" date="2020-07" db="EMBL/GenBank/DDBJ databases">
        <title>Fungal Genomes of the International Space Station.</title>
        <authorList>
            <person name="Seuylemezian A."/>
            <person name="Singh N.K."/>
            <person name="Wood J."/>
            <person name="Venkateswaran K."/>
        </authorList>
    </citation>
    <scope>NUCLEOTIDE SEQUENCE [LARGE SCALE GENOMIC DNA]</scope>
    <source>
        <strain evidence="3 4">PL-B2</strain>
    </source>
</reference>
<dbReference type="Pfam" id="PF00561">
    <property type="entry name" value="Abhydrolase_1"/>
    <property type="match status" value="1"/>
</dbReference>
<keyword evidence="4" id="KW-1185">Reference proteome</keyword>
<accession>A0ABS7KBR4</accession>
<evidence type="ECO:0000256" key="1">
    <source>
        <dbReference type="ARBA" id="ARBA00022801"/>
    </source>
</evidence>
<dbReference type="InterPro" id="IPR050266">
    <property type="entry name" value="AB_hydrolase_sf"/>
</dbReference>
<dbReference type="Proteomes" id="UP000769780">
    <property type="component" value="Unassembled WGS sequence"/>
</dbReference>
<evidence type="ECO:0000259" key="2">
    <source>
        <dbReference type="Pfam" id="PF00561"/>
    </source>
</evidence>
<dbReference type="EMBL" id="JACWFH010000045">
    <property type="protein sequence ID" value="MBY0099712.1"/>
    <property type="molecule type" value="Genomic_DNA"/>
</dbReference>
<protein>
    <submittedName>
        <fullName evidence="3">Alpha/beta hydrolase</fullName>
    </submittedName>
</protein>
<dbReference type="Gene3D" id="3.40.50.1820">
    <property type="entry name" value="alpha/beta hydrolase"/>
    <property type="match status" value="1"/>
</dbReference>
<evidence type="ECO:0000313" key="3">
    <source>
        <dbReference type="EMBL" id="MBY0099712.1"/>
    </source>
</evidence>
<gene>
    <name evidence="3" type="ORF">H0185_23575</name>
</gene>
<proteinExistence type="predicted"/>
<name>A0ABS7KBR4_9BACI</name>
<dbReference type="GO" id="GO:0016787">
    <property type="term" value="F:hydrolase activity"/>
    <property type="evidence" value="ECO:0007669"/>
    <property type="project" value="UniProtKB-KW"/>
</dbReference>
<dbReference type="RefSeq" id="WP_221876037.1">
    <property type="nucleotide sequence ID" value="NZ_JACWFH010000045.1"/>
</dbReference>
<feature type="domain" description="AB hydrolase-1" evidence="2">
    <location>
        <begin position="21"/>
        <end position="241"/>
    </location>
</feature>
<sequence>MYHALVNGVELHYDRLGRGEPLVLIHGLGERKEGWKFQHSFAEHFDLIIPDLRGFGKSKCLEREEITINAFARDVIALLDHLGIKEAHICGLSMGGIISQEIYKIAPEKVKSFILASSVSYVPKWLEKVMLLLNEKRYQNMTLEQYIPKATLSCLHDHSEETVQKVTPLWSQHLDGFYHAWRACLQIDYRETLKEITVPTLVIACQKDKILPTYCQKQMHKLIPNARLHMIKKAGHVGKVEKVDEFNRVALNFLLEIKSAKLVG</sequence>
<evidence type="ECO:0000313" key="4">
    <source>
        <dbReference type="Proteomes" id="UP000769780"/>
    </source>
</evidence>
<dbReference type="InterPro" id="IPR029058">
    <property type="entry name" value="AB_hydrolase_fold"/>
</dbReference>
<keyword evidence="1 3" id="KW-0378">Hydrolase</keyword>
<dbReference type="PANTHER" id="PTHR43798">
    <property type="entry name" value="MONOACYLGLYCEROL LIPASE"/>
    <property type="match status" value="1"/>
</dbReference>
<comment type="caution">
    <text evidence="3">The sequence shown here is derived from an EMBL/GenBank/DDBJ whole genome shotgun (WGS) entry which is preliminary data.</text>
</comment>